<evidence type="ECO:0000256" key="4">
    <source>
        <dbReference type="ARBA" id="ARBA00023136"/>
    </source>
</evidence>
<name>A0A975DFM2_9GAMM</name>
<comment type="subcellular location">
    <subcellularLocation>
        <location evidence="1">Membrane</location>
        <topology evidence="1">Multi-pass membrane protein</topology>
    </subcellularLocation>
</comment>
<evidence type="ECO:0000256" key="1">
    <source>
        <dbReference type="ARBA" id="ARBA00004141"/>
    </source>
</evidence>
<dbReference type="GO" id="GO:0004888">
    <property type="term" value="F:transmembrane signaling receptor activity"/>
    <property type="evidence" value="ECO:0007669"/>
    <property type="project" value="InterPro"/>
</dbReference>
<sequence>MSLARPVWLGVIFQWLILGAGYLWFQEQTSVWIVLIIATPIAAAFLVQYFIQRTVRSKSLLNDLINALSSPEGIDLTFRFDETDKNLPPACFAINASLSTLEHIIGEVHNSSCRLTPMADDLRDTYASMTQKATIQHSHGQDLANCIGRMLSASRELDNNLQQIHESVLSATSAVQQTRSDTTKSQASLVELAKNIEKTSEQIITLKKDSDDITSVIDVINAIAEQTNLLALNAAIEAARAGEQGRGFAVVADEVRNLAARTSKSTQEVRVMVNKIQAGTDAANQSMQAALEDTNRTVQLSEASTKEVDHIEAAMVDISNMSRIIHDQVNEQQQVSDEAQVSIDAMVELNTDALSTSRIQVVSNLDLLALAQSIQEKLSLFKVTFPAPDKNPRQLKQRESHHKAGDSQAAPQVIPSSGDIELF</sequence>
<dbReference type="AlphaFoldDB" id="A0A975DFM2"/>
<dbReference type="Pfam" id="PF00015">
    <property type="entry name" value="MCPsignal"/>
    <property type="match status" value="1"/>
</dbReference>
<feature type="transmembrane region" description="Helical" evidence="9">
    <location>
        <begin position="7"/>
        <end position="25"/>
    </location>
</feature>
<feature type="domain" description="Methyl-accepting transducer" evidence="10">
    <location>
        <begin position="111"/>
        <end position="347"/>
    </location>
</feature>
<organism evidence="11 12">
    <name type="scientific">Pseudoalteromonas xiamenensis</name>
    <dbReference type="NCBI Taxonomy" id="882626"/>
    <lineage>
        <taxon>Bacteria</taxon>
        <taxon>Pseudomonadati</taxon>
        <taxon>Pseudomonadota</taxon>
        <taxon>Gammaproteobacteria</taxon>
        <taxon>Alteromonadales</taxon>
        <taxon>Pseudoalteromonadaceae</taxon>
        <taxon>Pseudoalteromonas</taxon>
    </lineage>
</organism>
<evidence type="ECO:0000256" key="8">
    <source>
        <dbReference type="SAM" id="MobiDB-lite"/>
    </source>
</evidence>
<proteinExistence type="inferred from homology"/>
<evidence type="ECO:0000313" key="11">
    <source>
        <dbReference type="EMBL" id="QTH70222.1"/>
    </source>
</evidence>
<evidence type="ECO:0000256" key="7">
    <source>
        <dbReference type="PROSITE-ProRule" id="PRU00284"/>
    </source>
</evidence>
<feature type="region of interest" description="Disordered" evidence="8">
    <location>
        <begin position="389"/>
        <end position="423"/>
    </location>
</feature>
<dbReference type="InterPro" id="IPR004090">
    <property type="entry name" value="Chemotax_Me-accpt_rcpt"/>
</dbReference>
<evidence type="ECO:0000259" key="10">
    <source>
        <dbReference type="PROSITE" id="PS50111"/>
    </source>
</evidence>
<dbReference type="GO" id="GO:0007165">
    <property type="term" value="P:signal transduction"/>
    <property type="evidence" value="ECO:0007669"/>
    <property type="project" value="UniProtKB-KW"/>
</dbReference>
<dbReference type="PANTHER" id="PTHR32089">
    <property type="entry name" value="METHYL-ACCEPTING CHEMOTAXIS PROTEIN MCPB"/>
    <property type="match status" value="1"/>
</dbReference>
<dbReference type="GO" id="GO:0006935">
    <property type="term" value="P:chemotaxis"/>
    <property type="evidence" value="ECO:0007669"/>
    <property type="project" value="InterPro"/>
</dbReference>
<evidence type="ECO:0000256" key="3">
    <source>
        <dbReference type="ARBA" id="ARBA00022989"/>
    </source>
</evidence>
<keyword evidence="5 7" id="KW-0807">Transducer</keyword>
<evidence type="ECO:0000256" key="9">
    <source>
        <dbReference type="SAM" id="Phobius"/>
    </source>
</evidence>
<gene>
    <name evidence="11" type="ORF">J5O05_09235</name>
</gene>
<reference evidence="11" key="1">
    <citation type="submission" date="2021-03" db="EMBL/GenBank/DDBJ databases">
        <title>Complete Genome of Pseudoalteromonas xiamenensis STKMTI.2, a new potential marine bacterium producing anti-Vibrio compounds.</title>
        <authorList>
            <person name="Handayani D.P."/>
            <person name="Isnansetyo A."/>
            <person name="Istiqomah I."/>
            <person name="Jumina J."/>
        </authorList>
    </citation>
    <scope>NUCLEOTIDE SEQUENCE</scope>
    <source>
        <strain evidence="11">STKMTI.2</strain>
    </source>
</reference>
<evidence type="ECO:0000256" key="6">
    <source>
        <dbReference type="ARBA" id="ARBA00029447"/>
    </source>
</evidence>
<comment type="similarity">
    <text evidence="6">Belongs to the methyl-accepting chemotaxis (MCP) protein family.</text>
</comment>
<keyword evidence="12" id="KW-1185">Reference proteome</keyword>
<dbReference type="InterPro" id="IPR004089">
    <property type="entry name" value="MCPsignal_dom"/>
</dbReference>
<dbReference type="EMBL" id="CP072133">
    <property type="protein sequence ID" value="QTH70222.1"/>
    <property type="molecule type" value="Genomic_DNA"/>
</dbReference>
<accession>A0A975DFM2</accession>
<keyword evidence="2 9" id="KW-0812">Transmembrane</keyword>
<dbReference type="PANTHER" id="PTHR32089:SF119">
    <property type="entry name" value="METHYL-ACCEPTING CHEMOTAXIS PROTEIN CTPL"/>
    <property type="match status" value="1"/>
</dbReference>
<dbReference type="SUPFAM" id="SSF58104">
    <property type="entry name" value="Methyl-accepting chemotaxis protein (MCP) signaling domain"/>
    <property type="match status" value="1"/>
</dbReference>
<dbReference type="Proteomes" id="UP000664904">
    <property type="component" value="Chromosome"/>
</dbReference>
<dbReference type="PROSITE" id="PS50111">
    <property type="entry name" value="CHEMOTAXIS_TRANSDUC_2"/>
    <property type="match status" value="1"/>
</dbReference>
<dbReference type="SMART" id="SM00283">
    <property type="entry name" value="MA"/>
    <property type="match status" value="1"/>
</dbReference>
<keyword evidence="3 9" id="KW-1133">Transmembrane helix</keyword>
<feature type="compositionally biased region" description="Basic and acidic residues" evidence="8">
    <location>
        <begin position="390"/>
        <end position="405"/>
    </location>
</feature>
<dbReference type="KEGG" id="pxi:J5O05_09235"/>
<dbReference type="RefSeq" id="WP_208841818.1">
    <property type="nucleotide sequence ID" value="NZ_CP072133.1"/>
</dbReference>
<evidence type="ECO:0000313" key="12">
    <source>
        <dbReference type="Proteomes" id="UP000664904"/>
    </source>
</evidence>
<keyword evidence="4 9" id="KW-0472">Membrane</keyword>
<evidence type="ECO:0000256" key="5">
    <source>
        <dbReference type="ARBA" id="ARBA00023224"/>
    </source>
</evidence>
<feature type="transmembrane region" description="Helical" evidence="9">
    <location>
        <begin position="31"/>
        <end position="51"/>
    </location>
</feature>
<dbReference type="PRINTS" id="PR00260">
    <property type="entry name" value="CHEMTRNSDUCR"/>
</dbReference>
<dbReference type="GO" id="GO:0016020">
    <property type="term" value="C:membrane"/>
    <property type="evidence" value="ECO:0007669"/>
    <property type="project" value="UniProtKB-SubCell"/>
</dbReference>
<dbReference type="Gene3D" id="1.10.287.950">
    <property type="entry name" value="Methyl-accepting chemotaxis protein"/>
    <property type="match status" value="1"/>
</dbReference>
<evidence type="ECO:0000256" key="2">
    <source>
        <dbReference type="ARBA" id="ARBA00022692"/>
    </source>
</evidence>
<protein>
    <submittedName>
        <fullName evidence="11">Methyl-accepting chemotaxis protein</fullName>
    </submittedName>
</protein>